<organism evidence="4 5">
    <name type="scientific">Alterirhizorhabdus solaris</name>
    <dbReference type="NCBI Taxonomy" id="2529389"/>
    <lineage>
        <taxon>Bacteria</taxon>
        <taxon>Pseudomonadati</taxon>
        <taxon>Pseudomonadota</taxon>
        <taxon>Alphaproteobacteria</taxon>
        <taxon>Sphingomonadales</taxon>
        <taxon>Rhizorhabdaceae</taxon>
        <taxon>Alterirhizorhabdus</taxon>
    </lineage>
</organism>
<feature type="DNA-binding region" description="H-T-H motif" evidence="2">
    <location>
        <begin position="40"/>
        <end position="59"/>
    </location>
</feature>
<dbReference type="EMBL" id="VNIM01000029">
    <property type="protein sequence ID" value="TVV74715.1"/>
    <property type="molecule type" value="Genomic_DNA"/>
</dbReference>
<protein>
    <submittedName>
        <fullName evidence="4">Helix-turn-helix transcriptional regulator</fullName>
    </submittedName>
</protein>
<keyword evidence="5" id="KW-1185">Reference proteome</keyword>
<dbReference type="InterPro" id="IPR036271">
    <property type="entry name" value="Tet_transcr_reg_TetR-rel_C_sf"/>
</dbReference>
<feature type="domain" description="HTH tetR-type" evidence="3">
    <location>
        <begin position="17"/>
        <end position="77"/>
    </location>
</feature>
<dbReference type="GO" id="GO:0003700">
    <property type="term" value="F:DNA-binding transcription factor activity"/>
    <property type="evidence" value="ECO:0007669"/>
    <property type="project" value="TreeGrafter"/>
</dbReference>
<dbReference type="Proteomes" id="UP000318681">
    <property type="component" value="Unassembled WGS sequence"/>
</dbReference>
<dbReference type="Gene3D" id="1.10.357.10">
    <property type="entry name" value="Tetracycline Repressor, domain 2"/>
    <property type="match status" value="1"/>
</dbReference>
<dbReference type="PROSITE" id="PS50977">
    <property type="entry name" value="HTH_TETR_2"/>
    <property type="match status" value="1"/>
</dbReference>
<dbReference type="PANTHER" id="PTHR30055:SF235">
    <property type="entry name" value="TRANSCRIPTIONAL REGULATORY PROTEIN"/>
    <property type="match status" value="1"/>
</dbReference>
<sequence>MKEKSGETPTSRPRNSAMTTEAILRAAQRLFAAKGYTTTGVREIAAEAGVNSALVRRYFGSKEGLLRAAIEEYLHMDDILDSDRAGLGERVVAQLRLAETIDNPVSMMVLATADPAARMLCSDLVHERVILPLAEWLGPPDAMARAGQLNLLWMGFMTVREILPTKPVHEFEAQTFDWLAKATQAIVDQ</sequence>
<dbReference type="SUPFAM" id="SSF48498">
    <property type="entry name" value="Tetracyclin repressor-like, C-terminal domain"/>
    <property type="match status" value="1"/>
</dbReference>
<dbReference type="PANTHER" id="PTHR30055">
    <property type="entry name" value="HTH-TYPE TRANSCRIPTIONAL REGULATOR RUTR"/>
    <property type="match status" value="1"/>
</dbReference>
<dbReference type="InterPro" id="IPR001647">
    <property type="entry name" value="HTH_TetR"/>
</dbReference>
<dbReference type="InterPro" id="IPR009057">
    <property type="entry name" value="Homeodomain-like_sf"/>
</dbReference>
<name>A0A558R5Q2_9SPHN</name>
<evidence type="ECO:0000259" key="3">
    <source>
        <dbReference type="PROSITE" id="PS50977"/>
    </source>
</evidence>
<evidence type="ECO:0000313" key="5">
    <source>
        <dbReference type="Proteomes" id="UP000318681"/>
    </source>
</evidence>
<reference evidence="4 5" key="1">
    <citation type="submission" date="2019-07" db="EMBL/GenBank/DDBJ databases">
        <title>Sphingomonas solaris sp. nov., isolated from a solar panel from Boston, Massachusetts.</title>
        <authorList>
            <person name="Tanner K."/>
            <person name="Pascual J."/>
            <person name="Mancuso C."/>
            <person name="Pereto J."/>
            <person name="Khalil A."/>
            <person name="Vilanova C."/>
        </authorList>
    </citation>
    <scope>NUCLEOTIDE SEQUENCE [LARGE SCALE GENOMIC DNA]</scope>
    <source>
        <strain evidence="4 5">R4DWN</strain>
    </source>
</reference>
<dbReference type="AlphaFoldDB" id="A0A558R5Q2"/>
<comment type="caution">
    <text evidence="4">The sequence shown here is derived from an EMBL/GenBank/DDBJ whole genome shotgun (WGS) entry which is preliminary data.</text>
</comment>
<dbReference type="SUPFAM" id="SSF46689">
    <property type="entry name" value="Homeodomain-like"/>
    <property type="match status" value="1"/>
</dbReference>
<evidence type="ECO:0000256" key="2">
    <source>
        <dbReference type="PROSITE-ProRule" id="PRU00335"/>
    </source>
</evidence>
<gene>
    <name evidence="4" type="ORF">FOY91_09120</name>
</gene>
<dbReference type="PRINTS" id="PR00455">
    <property type="entry name" value="HTHTETR"/>
</dbReference>
<proteinExistence type="predicted"/>
<dbReference type="Pfam" id="PF00440">
    <property type="entry name" value="TetR_N"/>
    <property type="match status" value="1"/>
</dbReference>
<dbReference type="Pfam" id="PF17920">
    <property type="entry name" value="TetR_C_16"/>
    <property type="match status" value="1"/>
</dbReference>
<dbReference type="OrthoDB" id="2356263at2"/>
<keyword evidence="1 2" id="KW-0238">DNA-binding</keyword>
<accession>A0A558R5Q2</accession>
<dbReference type="InterPro" id="IPR041678">
    <property type="entry name" value="TetR_C_16"/>
</dbReference>
<evidence type="ECO:0000313" key="4">
    <source>
        <dbReference type="EMBL" id="TVV74715.1"/>
    </source>
</evidence>
<dbReference type="GO" id="GO:0000976">
    <property type="term" value="F:transcription cis-regulatory region binding"/>
    <property type="evidence" value="ECO:0007669"/>
    <property type="project" value="TreeGrafter"/>
</dbReference>
<evidence type="ECO:0000256" key="1">
    <source>
        <dbReference type="ARBA" id="ARBA00023125"/>
    </source>
</evidence>
<dbReference type="InterPro" id="IPR050109">
    <property type="entry name" value="HTH-type_TetR-like_transc_reg"/>
</dbReference>